<dbReference type="STRING" id="84645.A0A498LHI6"/>
<evidence type="ECO:0000313" key="2">
    <source>
        <dbReference type="EMBL" id="RXN07541.1"/>
    </source>
</evidence>
<proteinExistence type="predicted"/>
<dbReference type="EMBL" id="QBIY01013345">
    <property type="protein sequence ID" value="RXN07541.1"/>
    <property type="molecule type" value="Genomic_DNA"/>
</dbReference>
<dbReference type="Proteomes" id="UP000290572">
    <property type="component" value="Unassembled WGS sequence"/>
</dbReference>
<accession>A0A498LHI6</accession>
<feature type="compositionally biased region" description="Low complexity" evidence="1">
    <location>
        <begin position="168"/>
        <end position="177"/>
    </location>
</feature>
<protein>
    <submittedName>
        <fullName evidence="2">RNA-binding Musashi-like protein</fullName>
    </submittedName>
</protein>
<organism evidence="2 3">
    <name type="scientific">Labeo rohita</name>
    <name type="common">Indian major carp</name>
    <name type="synonym">Cyprinus rohita</name>
    <dbReference type="NCBI Taxonomy" id="84645"/>
    <lineage>
        <taxon>Eukaryota</taxon>
        <taxon>Metazoa</taxon>
        <taxon>Chordata</taxon>
        <taxon>Craniata</taxon>
        <taxon>Vertebrata</taxon>
        <taxon>Euteleostomi</taxon>
        <taxon>Actinopterygii</taxon>
        <taxon>Neopterygii</taxon>
        <taxon>Teleostei</taxon>
        <taxon>Ostariophysi</taxon>
        <taxon>Cypriniformes</taxon>
        <taxon>Cyprinidae</taxon>
        <taxon>Labeoninae</taxon>
        <taxon>Labeonini</taxon>
        <taxon>Labeo</taxon>
    </lineage>
</organism>
<feature type="region of interest" description="Disordered" evidence="1">
    <location>
        <begin position="152"/>
        <end position="206"/>
    </location>
</feature>
<evidence type="ECO:0000256" key="1">
    <source>
        <dbReference type="SAM" id="MobiDB-lite"/>
    </source>
</evidence>
<sequence length="220" mass="23088">MGFVMVRLTTFQSASILSSLPRRPPVPPLAGGSGLSADVAQTKAHLDDLLPAVQTRPRSVFTGLRAARRGGMMNRRGAVVRPPRTKASRFYTAIHQVRGSFPDYGFYSSPSDQRGPPFSFADYGSLGPQAAQLLQSEHATSACNSPLQHLASPDQYKSPGTNPPRPGAFPGASSPGPVADLYGPTSQDSGVGNYISAASPQPGSGFGHSIAKIENLIVTN</sequence>
<feature type="compositionally biased region" description="Polar residues" evidence="1">
    <location>
        <begin position="184"/>
        <end position="202"/>
    </location>
</feature>
<evidence type="ECO:0000313" key="3">
    <source>
        <dbReference type="Proteomes" id="UP000290572"/>
    </source>
</evidence>
<name>A0A498LHI6_LABRO</name>
<gene>
    <name evidence="2" type="ORF">ROHU_032233</name>
</gene>
<keyword evidence="3" id="KW-1185">Reference proteome</keyword>
<dbReference type="AlphaFoldDB" id="A0A498LHI6"/>
<comment type="caution">
    <text evidence="2">The sequence shown here is derived from an EMBL/GenBank/DDBJ whole genome shotgun (WGS) entry which is preliminary data.</text>
</comment>
<reference evidence="2 3" key="1">
    <citation type="submission" date="2018-03" db="EMBL/GenBank/DDBJ databases">
        <title>Draft genome sequence of Rohu Carp (Labeo rohita).</title>
        <authorList>
            <person name="Das P."/>
            <person name="Kushwaha B."/>
            <person name="Joshi C.G."/>
            <person name="Kumar D."/>
            <person name="Nagpure N.S."/>
            <person name="Sahoo L."/>
            <person name="Das S.P."/>
            <person name="Bit A."/>
            <person name="Patnaik S."/>
            <person name="Meher P.K."/>
            <person name="Jayasankar P."/>
            <person name="Koringa P.G."/>
            <person name="Patel N.V."/>
            <person name="Hinsu A.T."/>
            <person name="Kumar R."/>
            <person name="Pandey M."/>
            <person name="Agarwal S."/>
            <person name="Srivastava S."/>
            <person name="Singh M."/>
            <person name="Iquebal M.A."/>
            <person name="Jaiswal S."/>
            <person name="Angadi U.B."/>
            <person name="Kumar N."/>
            <person name="Raza M."/>
            <person name="Shah T.M."/>
            <person name="Rai A."/>
            <person name="Jena J.K."/>
        </authorList>
    </citation>
    <scope>NUCLEOTIDE SEQUENCE [LARGE SCALE GENOMIC DNA]</scope>
    <source>
        <strain evidence="2">DASCIFA01</strain>
        <tissue evidence="2">Testis</tissue>
    </source>
</reference>